<evidence type="ECO:0000259" key="1">
    <source>
        <dbReference type="Pfam" id="PF24192"/>
    </source>
</evidence>
<sequence>MAEIDKIIAYEQGELSDADTLKLFQALVDSGMAWKLQGFYGRTAMSLLEAGLIKQKGVK</sequence>
<evidence type="ECO:0000313" key="2">
    <source>
        <dbReference type="EMBL" id="KKK81133.1"/>
    </source>
</evidence>
<reference evidence="2" key="1">
    <citation type="journal article" date="2015" name="Nature">
        <title>Complex archaea that bridge the gap between prokaryotes and eukaryotes.</title>
        <authorList>
            <person name="Spang A."/>
            <person name="Saw J.H."/>
            <person name="Jorgensen S.L."/>
            <person name="Zaremba-Niedzwiedzka K."/>
            <person name="Martijn J."/>
            <person name="Lind A.E."/>
            <person name="van Eijk R."/>
            <person name="Schleper C."/>
            <person name="Guy L."/>
            <person name="Ettema T.J."/>
        </authorList>
    </citation>
    <scope>NUCLEOTIDE SEQUENCE</scope>
</reference>
<dbReference type="InterPro" id="IPR055840">
    <property type="entry name" value="DUF7417"/>
</dbReference>
<organism evidence="2">
    <name type="scientific">marine sediment metagenome</name>
    <dbReference type="NCBI Taxonomy" id="412755"/>
    <lineage>
        <taxon>unclassified sequences</taxon>
        <taxon>metagenomes</taxon>
        <taxon>ecological metagenomes</taxon>
    </lineage>
</organism>
<accession>A0A0F8YIA7</accession>
<proteinExistence type="predicted"/>
<feature type="domain" description="DUF7417" evidence="1">
    <location>
        <begin position="7"/>
        <end position="57"/>
    </location>
</feature>
<gene>
    <name evidence="2" type="ORF">LCGC14_2816560</name>
</gene>
<dbReference type="AlphaFoldDB" id="A0A0F8YIA7"/>
<comment type="caution">
    <text evidence="2">The sequence shown here is derived from an EMBL/GenBank/DDBJ whole genome shotgun (WGS) entry which is preliminary data.</text>
</comment>
<name>A0A0F8YIA7_9ZZZZ</name>
<dbReference type="EMBL" id="LAZR01053262">
    <property type="protein sequence ID" value="KKK81133.1"/>
    <property type="molecule type" value="Genomic_DNA"/>
</dbReference>
<dbReference type="Pfam" id="PF24192">
    <property type="entry name" value="DUF7417"/>
    <property type="match status" value="1"/>
</dbReference>
<protein>
    <recommendedName>
        <fullName evidence="1">DUF7417 domain-containing protein</fullName>
    </recommendedName>
</protein>